<gene>
    <name evidence="3" type="ORF">HUT08_23615</name>
</gene>
<feature type="region of interest" description="Disordered" evidence="1">
    <location>
        <begin position="28"/>
        <end position="475"/>
    </location>
</feature>
<keyword evidence="4" id="KW-1185">Reference proteome</keyword>
<feature type="compositionally biased region" description="Gly residues" evidence="1">
    <location>
        <begin position="416"/>
        <end position="427"/>
    </location>
</feature>
<organism evidence="3 4">
    <name type="scientific">Streptomyces buecherae</name>
    <dbReference type="NCBI Taxonomy" id="2763006"/>
    <lineage>
        <taxon>Bacteria</taxon>
        <taxon>Bacillati</taxon>
        <taxon>Actinomycetota</taxon>
        <taxon>Actinomycetes</taxon>
        <taxon>Kitasatosporales</taxon>
        <taxon>Streptomycetaceae</taxon>
        <taxon>Streptomyces</taxon>
    </lineage>
</organism>
<evidence type="ECO:0000256" key="1">
    <source>
        <dbReference type="SAM" id="MobiDB-lite"/>
    </source>
</evidence>
<feature type="compositionally biased region" description="Gly residues" evidence="1">
    <location>
        <begin position="213"/>
        <end position="232"/>
    </location>
</feature>
<dbReference type="EMBL" id="CP054929">
    <property type="protein sequence ID" value="QKW52017.1"/>
    <property type="molecule type" value="Genomic_DNA"/>
</dbReference>
<dbReference type="RefSeq" id="WP_176163723.1">
    <property type="nucleotide sequence ID" value="NZ_CP054929.1"/>
</dbReference>
<name>A0A7H8NBY9_9ACTN</name>
<feature type="signal peptide" evidence="2">
    <location>
        <begin position="1"/>
        <end position="30"/>
    </location>
</feature>
<feature type="compositionally biased region" description="Basic and acidic residues" evidence="1">
    <location>
        <begin position="430"/>
        <end position="440"/>
    </location>
</feature>
<sequence>MSASRRTALLLCALGGFLALASVLAGQAHANGSQDGGREARADRSASQGERAAKGARTTPAGPARTATTTGKDTAVHGPRAAGKVKAKGNAGAAPHATATKATPGGQHGGRQAAGDREAGKANAQHGPGRPDQAKSRSGAKGKGDKNAHAPAKKAHAATENAHAKAEQTPREAAHATSGGKASGGRGEAHGDGPGTPHGGKGKEHGKGEGRGGDAGGPGGHGEGPGEGGQGRPGADLPPPARLLPAAPDALGPQTGPRTPDTPAHAGPRVPHTPANPEPPGRSERPNRPYEPGTSPVPTPSERPAPSDCAGDGADCARPGRGEGPGRERSADTPPRGEGPLARHGAASALVGPPSGPFGVVRTALTAASATGAERAHSAAPDCGTGNRPHGAPGCGGHQHAPQAPCGSPGPIGPTAPGGQGGCGHGGDQTTKRALDKHDLPATAAPHPPRTADGRPRDTASPLHTRPHDVVEHPG</sequence>
<feature type="compositionally biased region" description="Basic and acidic residues" evidence="1">
    <location>
        <begin position="466"/>
        <end position="475"/>
    </location>
</feature>
<feature type="compositionally biased region" description="Low complexity" evidence="1">
    <location>
        <begin position="81"/>
        <end position="105"/>
    </location>
</feature>
<dbReference type="PROSITE" id="PS51318">
    <property type="entry name" value="TAT"/>
    <property type="match status" value="1"/>
</dbReference>
<evidence type="ECO:0000256" key="2">
    <source>
        <dbReference type="SAM" id="SignalP"/>
    </source>
</evidence>
<feature type="compositionally biased region" description="Low complexity" evidence="1">
    <location>
        <begin position="243"/>
        <end position="253"/>
    </location>
</feature>
<evidence type="ECO:0008006" key="5">
    <source>
        <dbReference type="Google" id="ProtNLM"/>
    </source>
</evidence>
<feature type="chain" id="PRO_5028834625" description="Collagen-like protein" evidence="2">
    <location>
        <begin position="31"/>
        <end position="475"/>
    </location>
</feature>
<feature type="compositionally biased region" description="Basic and acidic residues" evidence="1">
    <location>
        <begin position="162"/>
        <end position="174"/>
    </location>
</feature>
<proteinExistence type="predicted"/>
<evidence type="ECO:0000313" key="3">
    <source>
        <dbReference type="EMBL" id="QKW52017.1"/>
    </source>
</evidence>
<dbReference type="Proteomes" id="UP000509303">
    <property type="component" value="Chromosome"/>
</dbReference>
<feature type="compositionally biased region" description="Basic and acidic residues" evidence="1">
    <location>
        <begin position="318"/>
        <end position="331"/>
    </location>
</feature>
<protein>
    <recommendedName>
        <fullName evidence="5">Collagen-like protein</fullName>
    </recommendedName>
</protein>
<keyword evidence="2" id="KW-0732">Signal</keyword>
<evidence type="ECO:0000313" key="4">
    <source>
        <dbReference type="Proteomes" id="UP000509303"/>
    </source>
</evidence>
<accession>A0A7H8NBY9</accession>
<feature type="compositionally biased region" description="Low complexity" evidence="1">
    <location>
        <begin position="55"/>
        <end position="71"/>
    </location>
</feature>
<feature type="compositionally biased region" description="Basic and acidic residues" evidence="1">
    <location>
        <begin position="201"/>
        <end position="212"/>
    </location>
</feature>
<dbReference type="InterPro" id="IPR006311">
    <property type="entry name" value="TAT_signal"/>
</dbReference>
<dbReference type="AlphaFoldDB" id="A0A7H8NBY9"/>
<reference evidence="3 4" key="1">
    <citation type="submission" date="2020-06" db="EMBL/GenBank/DDBJ databases">
        <title>Genome mining for natural products.</title>
        <authorList>
            <person name="Zhang B."/>
            <person name="Shi J."/>
            <person name="Ge H."/>
        </authorList>
    </citation>
    <scope>NUCLEOTIDE SEQUENCE [LARGE SCALE GENOMIC DNA]</scope>
    <source>
        <strain evidence="3 4">NA00687</strain>
    </source>
</reference>
<feature type="compositionally biased region" description="Gly residues" evidence="1">
    <location>
        <begin position="181"/>
        <end position="199"/>
    </location>
</feature>